<keyword evidence="7 8" id="KW-0503">Monooxygenase</keyword>
<dbReference type="PRINTS" id="PR00385">
    <property type="entry name" value="P450"/>
</dbReference>
<dbReference type="Proteomes" id="UP001159363">
    <property type="component" value="Chromosome 11"/>
</dbReference>
<protein>
    <recommendedName>
        <fullName evidence="11">Cytochrome P450</fullName>
    </recommendedName>
</protein>
<dbReference type="EMBL" id="JARBHB010000012">
    <property type="protein sequence ID" value="KAJ8871478.1"/>
    <property type="molecule type" value="Genomic_DNA"/>
</dbReference>
<dbReference type="PRINTS" id="PR00463">
    <property type="entry name" value="EP450I"/>
</dbReference>
<reference evidence="9 10" key="1">
    <citation type="submission" date="2023-02" db="EMBL/GenBank/DDBJ databases">
        <title>LHISI_Scaffold_Assembly.</title>
        <authorList>
            <person name="Stuart O.P."/>
            <person name="Cleave R."/>
            <person name="Magrath M.J.L."/>
            <person name="Mikheyev A.S."/>
        </authorList>
    </citation>
    <scope>NUCLEOTIDE SEQUENCE [LARGE SCALE GENOMIC DNA]</scope>
    <source>
        <strain evidence="9">Daus_M_001</strain>
        <tissue evidence="9">Leg muscle</tissue>
    </source>
</reference>
<organism evidence="9 10">
    <name type="scientific">Dryococelus australis</name>
    <dbReference type="NCBI Taxonomy" id="614101"/>
    <lineage>
        <taxon>Eukaryota</taxon>
        <taxon>Metazoa</taxon>
        <taxon>Ecdysozoa</taxon>
        <taxon>Arthropoda</taxon>
        <taxon>Hexapoda</taxon>
        <taxon>Insecta</taxon>
        <taxon>Pterygota</taxon>
        <taxon>Neoptera</taxon>
        <taxon>Polyneoptera</taxon>
        <taxon>Phasmatodea</taxon>
        <taxon>Verophasmatodea</taxon>
        <taxon>Anareolatae</taxon>
        <taxon>Phasmatidae</taxon>
        <taxon>Eurycanthinae</taxon>
        <taxon>Dryococelus</taxon>
    </lineage>
</organism>
<evidence type="ECO:0000313" key="9">
    <source>
        <dbReference type="EMBL" id="KAJ8871478.1"/>
    </source>
</evidence>
<keyword evidence="6 8" id="KW-0408">Iron</keyword>
<keyword evidence="10" id="KW-1185">Reference proteome</keyword>
<dbReference type="Gene3D" id="1.10.630.10">
    <property type="entry name" value="Cytochrome P450"/>
    <property type="match status" value="2"/>
</dbReference>
<dbReference type="InterPro" id="IPR050196">
    <property type="entry name" value="Cytochrome_P450_Monoox"/>
</dbReference>
<evidence type="ECO:0000256" key="1">
    <source>
        <dbReference type="ARBA" id="ARBA00001971"/>
    </source>
</evidence>
<dbReference type="PANTHER" id="PTHR24291:SF106">
    <property type="entry name" value="CYTOCHROME P450 4G1-RELATED"/>
    <property type="match status" value="1"/>
</dbReference>
<evidence type="ECO:0000256" key="2">
    <source>
        <dbReference type="ARBA" id="ARBA00010617"/>
    </source>
</evidence>
<dbReference type="InterPro" id="IPR002401">
    <property type="entry name" value="Cyt_P450_E_grp-I"/>
</dbReference>
<keyword evidence="4 8" id="KW-0479">Metal-binding</keyword>
<keyword evidence="3 8" id="KW-0349">Heme</keyword>
<evidence type="ECO:0000313" key="10">
    <source>
        <dbReference type="Proteomes" id="UP001159363"/>
    </source>
</evidence>
<keyword evidence="5 8" id="KW-0560">Oxidoreductase</keyword>
<dbReference type="PANTHER" id="PTHR24291">
    <property type="entry name" value="CYTOCHROME P450 FAMILY 4"/>
    <property type="match status" value="1"/>
</dbReference>
<evidence type="ECO:0000256" key="8">
    <source>
        <dbReference type="RuleBase" id="RU000461"/>
    </source>
</evidence>
<accession>A0ABQ9GHI4</accession>
<evidence type="ECO:0000256" key="6">
    <source>
        <dbReference type="ARBA" id="ARBA00023004"/>
    </source>
</evidence>
<dbReference type="PROSITE" id="PS00086">
    <property type="entry name" value="CYTOCHROME_P450"/>
    <property type="match status" value="1"/>
</dbReference>
<comment type="similarity">
    <text evidence="2 8">Belongs to the cytochrome P450 family.</text>
</comment>
<evidence type="ECO:0000256" key="5">
    <source>
        <dbReference type="ARBA" id="ARBA00023002"/>
    </source>
</evidence>
<comment type="cofactor">
    <cofactor evidence="1">
        <name>heme</name>
        <dbReference type="ChEBI" id="CHEBI:30413"/>
    </cofactor>
</comment>
<gene>
    <name evidence="9" type="ORF">PR048_027795</name>
</gene>
<dbReference type="Pfam" id="PF00067">
    <property type="entry name" value="p450"/>
    <property type="match status" value="2"/>
</dbReference>
<dbReference type="SUPFAM" id="SSF48264">
    <property type="entry name" value="Cytochrome P450"/>
    <property type="match status" value="1"/>
</dbReference>
<proteinExistence type="inferred from homology"/>
<dbReference type="InterPro" id="IPR017972">
    <property type="entry name" value="Cyt_P450_CS"/>
</dbReference>
<name>A0ABQ9GHI4_9NEOP</name>
<dbReference type="InterPro" id="IPR001128">
    <property type="entry name" value="Cyt_P450"/>
</dbReference>
<evidence type="ECO:0008006" key="11">
    <source>
        <dbReference type="Google" id="ProtNLM"/>
    </source>
</evidence>
<dbReference type="InterPro" id="IPR036396">
    <property type="entry name" value="Cyt_P450_sf"/>
</dbReference>
<comment type="caution">
    <text evidence="9">The sequence shown here is derived from an EMBL/GenBank/DDBJ whole genome shotgun (WGS) entry which is preliminary data.</text>
</comment>
<sequence>MRMKQDAMSFVLEKSKPYQCFGIGRVWVGLKLLVFLGNPSDIEVSKVLVVILSSQVHLQKSPEYHMFKPWFGNGLLISSVYVYEWRLCDWTGDKWQAHRKLIAPTFHLNVLKSFLGQLNANSKILVERLRKEQLSGKPFDIHDYVAETTVDTLLGESRALSTCCLPGHDTVAAGTSFLACILGYKQDIQEKVVQELYEIFGDSDRPATFNDTLQMKYLERVILETLRLFPPVPVIARKVTENVKLASGYTIPAGTTCIIPQFYLHRLPSVYPNPEEFNPDNFLAENMSKRHYYSFIPFSAGPRSCVGRKYAMLKMKVMISTLFRNYRILADMPYNKFPLQADIILKRSDGFIITIEERRKMVAT</sequence>
<evidence type="ECO:0000256" key="7">
    <source>
        <dbReference type="ARBA" id="ARBA00023033"/>
    </source>
</evidence>
<evidence type="ECO:0000256" key="3">
    <source>
        <dbReference type="ARBA" id="ARBA00022617"/>
    </source>
</evidence>
<evidence type="ECO:0000256" key="4">
    <source>
        <dbReference type="ARBA" id="ARBA00022723"/>
    </source>
</evidence>